<feature type="transmembrane region" description="Helical" evidence="2">
    <location>
        <begin position="21"/>
        <end position="42"/>
    </location>
</feature>
<keyword evidence="2" id="KW-0472">Membrane</keyword>
<comment type="caution">
    <text evidence="3">The sequence shown here is derived from an EMBL/GenBank/DDBJ whole genome shotgun (WGS) entry which is preliminary data.</text>
</comment>
<reference evidence="3" key="1">
    <citation type="journal article" date="2014" name="Int. J. Syst. Evol. Microbiol.">
        <title>Complete genome sequence of Corynebacterium casei LMG S-19264T (=DSM 44701T), isolated from a smear-ripened cheese.</title>
        <authorList>
            <consortium name="US DOE Joint Genome Institute (JGI-PGF)"/>
            <person name="Walter F."/>
            <person name="Albersmeier A."/>
            <person name="Kalinowski J."/>
            <person name="Ruckert C."/>
        </authorList>
    </citation>
    <scope>NUCLEOTIDE SEQUENCE</scope>
    <source>
        <strain evidence="3">CGMCC 4.7306</strain>
    </source>
</reference>
<gene>
    <name evidence="3" type="ORF">GCM10011575_35850</name>
</gene>
<feature type="compositionally biased region" description="Polar residues" evidence="1">
    <location>
        <begin position="79"/>
        <end position="93"/>
    </location>
</feature>
<name>A0A917SFX0_9ACTN</name>
<feature type="compositionally biased region" description="Low complexity" evidence="1">
    <location>
        <begin position="54"/>
        <end position="78"/>
    </location>
</feature>
<evidence type="ECO:0000256" key="1">
    <source>
        <dbReference type="SAM" id="MobiDB-lite"/>
    </source>
</evidence>
<proteinExistence type="predicted"/>
<dbReference type="Proteomes" id="UP000613840">
    <property type="component" value="Unassembled WGS sequence"/>
</dbReference>
<organism evidence="3 4">
    <name type="scientific">Microlunatus endophyticus</name>
    <dbReference type="NCBI Taxonomy" id="1716077"/>
    <lineage>
        <taxon>Bacteria</taxon>
        <taxon>Bacillati</taxon>
        <taxon>Actinomycetota</taxon>
        <taxon>Actinomycetes</taxon>
        <taxon>Propionibacteriales</taxon>
        <taxon>Propionibacteriaceae</taxon>
        <taxon>Microlunatus</taxon>
    </lineage>
</organism>
<reference evidence="3" key="2">
    <citation type="submission" date="2020-09" db="EMBL/GenBank/DDBJ databases">
        <authorList>
            <person name="Sun Q."/>
            <person name="Zhou Y."/>
        </authorList>
    </citation>
    <scope>NUCLEOTIDE SEQUENCE</scope>
    <source>
        <strain evidence="3">CGMCC 4.7306</strain>
    </source>
</reference>
<feature type="region of interest" description="Disordered" evidence="1">
    <location>
        <begin position="50"/>
        <end position="99"/>
    </location>
</feature>
<keyword evidence="2" id="KW-0812">Transmembrane</keyword>
<dbReference type="RefSeq" id="WP_188896753.1">
    <property type="nucleotide sequence ID" value="NZ_BMMZ01000010.1"/>
</dbReference>
<evidence type="ECO:0000256" key="2">
    <source>
        <dbReference type="SAM" id="Phobius"/>
    </source>
</evidence>
<protein>
    <submittedName>
        <fullName evidence="3">Uncharacterized protein</fullName>
    </submittedName>
</protein>
<evidence type="ECO:0000313" key="4">
    <source>
        <dbReference type="Proteomes" id="UP000613840"/>
    </source>
</evidence>
<accession>A0A917SFX0</accession>
<keyword evidence="4" id="KW-1185">Reference proteome</keyword>
<sequence>MRRRDLLTYDVDQRRRPLAELNPRLLALLAVVLIVAALLVIWTATSAGSAPRHTVPATAGTPTTPPAASRPTSASPSAGVSSALPTLTGSDAVTSHGAPAGSTTAAARFVAAWLDVAPKTRKVQLEQTATAGLAEQLMLTSAANIPKAKAAGSPRVEDASEYSVQFLQVLTDGVRIRIYLVADPQARFGWVATSVEQA</sequence>
<dbReference type="EMBL" id="BMMZ01000010">
    <property type="protein sequence ID" value="GGL74429.1"/>
    <property type="molecule type" value="Genomic_DNA"/>
</dbReference>
<dbReference type="AlphaFoldDB" id="A0A917SFX0"/>
<evidence type="ECO:0000313" key="3">
    <source>
        <dbReference type="EMBL" id="GGL74429.1"/>
    </source>
</evidence>
<keyword evidence="2" id="KW-1133">Transmembrane helix</keyword>